<evidence type="ECO:0000256" key="5">
    <source>
        <dbReference type="SAM" id="MobiDB-lite"/>
    </source>
</evidence>
<dbReference type="InterPro" id="IPR013689">
    <property type="entry name" value="RNA_helicase_ATP-dep_HrpB_C"/>
</dbReference>
<dbReference type="GO" id="GO:0004386">
    <property type="term" value="F:helicase activity"/>
    <property type="evidence" value="ECO:0007669"/>
    <property type="project" value="UniProtKB-KW"/>
</dbReference>
<dbReference type="SMART" id="SM00490">
    <property type="entry name" value="HELICc"/>
    <property type="match status" value="1"/>
</dbReference>
<evidence type="ECO:0000259" key="7">
    <source>
        <dbReference type="PROSITE" id="PS51194"/>
    </source>
</evidence>
<dbReference type="InterPro" id="IPR001650">
    <property type="entry name" value="Helicase_C-like"/>
</dbReference>
<feature type="domain" description="Helicase C-terminal" evidence="7">
    <location>
        <begin position="199"/>
        <end position="367"/>
    </location>
</feature>
<dbReference type="Pfam" id="PF04408">
    <property type="entry name" value="WHD_HA2"/>
    <property type="match status" value="1"/>
</dbReference>
<dbReference type="CDD" id="cd18791">
    <property type="entry name" value="SF2_C_RHA"/>
    <property type="match status" value="1"/>
</dbReference>
<evidence type="ECO:0000256" key="1">
    <source>
        <dbReference type="ARBA" id="ARBA00022741"/>
    </source>
</evidence>
<dbReference type="Proteomes" id="UP000264589">
    <property type="component" value="Unassembled WGS sequence"/>
</dbReference>
<dbReference type="SMART" id="SM00487">
    <property type="entry name" value="DEXDc"/>
    <property type="match status" value="1"/>
</dbReference>
<dbReference type="AlphaFoldDB" id="A0A371REP1"/>
<dbReference type="RefSeq" id="WP_116390544.1">
    <property type="nucleotide sequence ID" value="NZ_QUQO01000001.1"/>
</dbReference>
<dbReference type="Pfam" id="PF00270">
    <property type="entry name" value="DEAD"/>
    <property type="match status" value="1"/>
</dbReference>
<dbReference type="InterPro" id="IPR027417">
    <property type="entry name" value="P-loop_NTPase"/>
</dbReference>
<dbReference type="GO" id="GO:0016787">
    <property type="term" value="F:hydrolase activity"/>
    <property type="evidence" value="ECO:0007669"/>
    <property type="project" value="UniProtKB-KW"/>
</dbReference>
<dbReference type="OrthoDB" id="9805617at2"/>
<dbReference type="InterPro" id="IPR049614">
    <property type="entry name" value="HrpB_DEXH"/>
</dbReference>
<dbReference type="InterPro" id="IPR056329">
    <property type="entry name" value="CON_HrpB"/>
</dbReference>
<dbReference type="GO" id="GO:0005524">
    <property type="term" value="F:ATP binding"/>
    <property type="evidence" value="ECO:0007669"/>
    <property type="project" value="UniProtKB-KW"/>
</dbReference>
<gene>
    <name evidence="8" type="primary">hrpB</name>
    <name evidence="8" type="ORF">DX908_00620</name>
</gene>
<dbReference type="NCBIfam" id="TIGR01970">
    <property type="entry name" value="DEAH_box_HrpB"/>
    <property type="match status" value="1"/>
</dbReference>
<dbReference type="PIRSF" id="PIRSF005496">
    <property type="entry name" value="ATP_hel_hrpB"/>
    <property type="match status" value="1"/>
</dbReference>
<dbReference type="GO" id="GO:0003676">
    <property type="term" value="F:nucleic acid binding"/>
    <property type="evidence" value="ECO:0007669"/>
    <property type="project" value="InterPro"/>
</dbReference>
<dbReference type="Pfam" id="PF24473">
    <property type="entry name" value="CON_HrpB"/>
    <property type="match status" value="1"/>
</dbReference>
<evidence type="ECO:0000256" key="4">
    <source>
        <dbReference type="ARBA" id="ARBA00022840"/>
    </source>
</evidence>
<dbReference type="PANTHER" id="PTHR43519">
    <property type="entry name" value="ATP-DEPENDENT RNA HELICASE HRPB"/>
    <property type="match status" value="1"/>
</dbReference>
<dbReference type="EMBL" id="QUQO01000001">
    <property type="protein sequence ID" value="RFB03916.1"/>
    <property type="molecule type" value="Genomic_DNA"/>
</dbReference>
<dbReference type="PROSITE" id="PS51192">
    <property type="entry name" value="HELICASE_ATP_BIND_1"/>
    <property type="match status" value="1"/>
</dbReference>
<evidence type="ECO:0000256" key="3">
    <source>
        <dbReference type="ARBA" id="ARBA00022806"/>
    </source>
</evidence>
<organism evidence="8 9">
    <name type="scientific">Parvularcula marina</name>
    <dbReference type="NCBI Taxonomy" id="2292771"/>
    <lineage>
        <taxon>Bacteria</taxon>
        <taxon>Pseudomonadati</taxon>
        <taxon>Pseudomonadota</taxon>
        <taxon>Alphaproteobacteria</taxon>
        <taxon>Parvularculales</taxon>
        <taxon>Parvularculaceae</taxon>
        <taxon>Parvularcula</taxon>
    </lineage>
</organism>
<keyword evidence="3 8" id="KW-0347">Helicase</keyword>
<accession>A0A371REP1</accession>
<dbReference type="CDD" id="cd17990">
    <property type="entry name" value="DEXHc_HrpB"/>
    <property type="match status" value="1"/>
</dbReference>
<dbReference type="SUPFAM" id="SSF52540">
    <property type="entry name" value="P-loop containing nucleoside triphosphate hydrolases"/>
    <property type="match status" value="2"/>
</dbReference>
<dbReference type="InterPro" id="IPR011545">
    <property type="entry name" value="DEAD/DEAH_box_helicase_dom"/>
</dbReference>
<feature type="region of interest" description="Disordered" evidence="5">
    <location>
        <begin position="785"/>
        <end position="810"/>
    </location>
</feature>
<dbReference type="InterPro" id="IPR048333">
    <property type="entry name" value="HA2_WH"/>
</dbReference>
<dbReference type="FunCoup" id="A0A371REP1">
    <property type="interactions" value="133"/>
</dbReference>
<evidence type="ECO:0000256" key="2">
    <source>
        <dbReference type="ARBA" id="ARBA00022801"/>
    </source>
</evidence>
<keyword evidence="2" id="KW-0378">Hydrolase</keyword>
<dbReference type="SMART" id="SM00847">
    <property type="entry name" value="HA2"/>
    <property type="match status" value="1"/>
</dbReference>
<feature type="domain" description="Helicase ATP-binding" evidence="6">
    <location>
        <begin position="16"/>
        <end position="179"/>
    </location>
</feature>
<dbReference type="Gene3D" id="3.40.50.300">
    <property type="entry name" value="P-loop containing nucleotide triphosphate hydrolases"/>
    <property type="match status" value="2"/>
</dbReference>
<dbReference type="InterPro" id="IPR014001">
    <property type="entry name" value="Helicase_ATP-bd"/>
</dbReference>
<dbReference type="PANTHER" id="PTHR43519:SF1">
    <property type="entry name" value="ATP-DEPENDENT RNA HELICASE HRPB"/>
    <property type="match status" value="1"/>
</dbReference>
<proteinExistence type="predicted"/>
<evidence type="ECO:0000313" key="9">
    <source>
        <dbReference type="Proteomes" id="UP000264589"/>
    </source>
</evidence>
<dbReference type="InterPro" id="IPR007502">
    <property type="entry name" value="Helicase-assoc_dom"/>
</dbReference>
<keyword evidence="1" id="KW-0547">Nucleotide-binding</keyword>
<keyword evidence="4" id="KW-0067">ATP-binding</keyword>
<evidence type="ECO:0000259" key="6">
    <source>
        <dbReference type="PROSITE" id="PS51192"/>
    </source>
</evidence>
<dbReference type="Pfam" id="PF00271">
    <property type="entry name" value="Helicase_C"/>
    <property type="match status" value="1"/>
</dbReference>
<dbReference type="Gene3D" id="1.20.120.1080">
    <property type="match status" value="1"/>
</dbReference>
<name>A0A371REP1_9PROT</name>
<reference evidence="8 9" key="1">
    <citation type="submission" date="2018-08" db="EMBL/GenBank/DDBJ databases">
        <title>Parvularcula sp. SM1705, isolated from surface water of the South Sea China.</title>
        <authorList>
            <person name="Sun L."/>
        </authorList>
    </citation>
    <scope>NUCLEOTIDE SEQUENCE [LARGE SCALE GENOMIC DNA]</scope>
    <source>
        <strain evidence="8 9">SM1705</strain>
    </source>
</reference>
<dbReference type="PROSITE" id="PS51194">
    <property type="entry name" value="HELICASE_CTER"/>
    <property type="match status" value="1"/>
</dbReference>
<evidence type="ECO:0000313" key="8">
    <source>
        <dbReference type="EMBL" id="RFB03916.1"/>
    </source>
</evidence>
<dbReference type="Pfam" id="PF08482">
    <property type="entry name" value="HrpB_C"/>
    <property type="match status" value="1"/>
</dbReference>
<dbReference type="InParanoid" id="A0A371REP1"/>
<sequence>MTQIPLPIDEVLDDISRVLRTGNRLVLAAPPGAGKTTRVPLHLLNEDWVTGRILLLEPRRIAARMAAERMAASLGEKVGEAIGLSTRIDRRVSDRTRIEVITDGLFTRRLLNDPELSVVSAVLFDEFHERGLNLDLGLALGREVQEGLREDLRLIVMSATLDTARTAGALDAPIIESQGKMFPVETIYLGREQGDIAPQMERAIRRALREQSGSLLCFLPGQGEIRRVAERLGDVGPDIIVAPLYGALSPKEQDLAVSPAPKGARKIVLSTDIAESSLTIEGVTVVIDAGLARVPEFDPASSSQTLVTRRASLANVDQRRGRAGRTAPGVCYRLWEEPANRGLPPSPTPEILVSDLAGLVLSLAEWGVADPKSLSWIDAPPEGRVKAAKDELSALGAIDDEGRLTSRGRRMAARPLAPALSALIDAQETDEHRALAAEMAALLSEQGLGGRSSDLRERLSRFRQDRSPRAMALRRQAERWASGSPAPLSEAGSVLALALPGRIARRRGATPGDFLMANGRAARLDPHDPLANADWLAVAEIAGAAGHSRILTAIPLTEEVAFACGSPVTLEEAAFDPATGTLKAERVKRLGAIILHRTPLPAPKGELAVRAMVDAVRAHGLSLLPQYDVIRETLMRLDIAAQAQGSESPLSEVTLLERIEDCLPPLLGGKAKLDGFSPGELRHGLKALLDWETSQALDQFAPLSFRSPAGRDLPIDYLAEGGPQIEARVQEFYGLTNHPSIARGQVSLTVSLTSPAGRPVAVTKDLPGFWIGGYRDMAKDMRGRYPKHDWPDDPSTAKPHEGRTKARLSK</sequence>
<comment type="caution">
    <text evidence="8">The sequence shown here is derived from an EMBL/GenBank/DDBJ whole genome shotgun (WGS) entry which is preliminary data.</text>
</comment>
<dbReference type="InterPro" id="IPR010225">
    <property type="entry name" value="HrpB"/>
</dbReference>
<protein>
    <submittedName>
        <fullName evidence="8">ATP-dependent helicase HrpB</fullName>
    </submittedName>
</protein>
<keyword evidence="9" id="KW-1185">Reference proteome</keyword>